<dbReference type="InterPro" id="IPR008927">
    <property type="entry name" value="6-PGluconate_DH-like_C_sf"/>
</dbReference>
<protein>
    <submittedName>
        <fullName evidence="4">Pyrroline-5-carboxylate reductase</fullName>
    </submittedName>
</protein>
<comment type="similarity">
    <text evidence="1">Belongs to the pyrroline-5-carboxylate reductase family.</text>
</comment>
<dbReference type="GO" id="GO:0055129">
    <property type="term" value="P:L-proline biosynthetic process"/>
    <property type="evidence" value="ECO:0007669"/>
    <property type="project" value="TreeGrafter"/>
</dbReference>
<feature type="domain" description="Pyrroline-5-carboxylate reductase catalytic N-terminal" evidence="2">
    <location>
        <begin position="12"/>
        <end position="104"/>
    </location>
</feature>
<evidence type="ECO:0000313" key="4">
    <source>
        <dbReference type="EMBL" id="GGH16432.1"/>
    </source>
</evidence>
<dbReference type="Gene3D" id="1.10.3730.10">
    <property type="entry name" value="ProC C-terminal domain-like"/>
    <property type="match status" value="1"/>
</dbReference>
<accession>A0A917MH99</accession>
<dbReference type="AlphaFoldDB" id="A0A917MH99"/>
<evidence type="ECO:0000259" key="3">
    <source>
        <dbReference type="Pfam" id="PF14748"/>
    </source>
</evidence>
<dbReference type="InterPro" id="IPR028939">
    <property type="entry name" value="P5C_Rdtase_cat_N"/>
</dbReference>
<sequence length="289" mass="29729">MAHESSPRAALTVGLVGLGRIGTVLLTALGRFAPDVAVLASGREPERVAGAVADWPMARAVDPQELASTADLVVLCLPPQAYRAWIEALAPTMRPGAILVSVTNAVTLEDLGRWCANPVIKIIPSPAHAVGRGACLLTAGPRATAEQVERVRALFARFCRPVLTDPADARIASNLAGCAPAILAAFCASFLDANAARAQALDPEALRAMLAESVGALAALLDEGASFEDVMRRTATPGGTTEAAIDALAADGPALCARIVEATFQREAQLLGIPPPRSSPATPGTPVRG</sequence>
<dbReference type="EMBL" id="BMES01000001">
    <property type="protein sequence ID" value="GGH16432.1"/>
    <property type="molecule type" value="Genomic_DNA"/>
</dbReference>
<gene>
    <name evidence="4" type="primary">proC</name>
    <name evidence="4" type="ORF">GCM10007036_17150</name>
</gene>
<evidence type="ECO:0000256" key="1">
    <source>
        <dbReference type="ARBA" id="ARBA00005525"/>
    </source>
</evidence>
<dbReference type="PANTHER" id="PTHR11645:SF53">
    <property type="entry name" value="PYRROLINE-5-CARBOXYLATE REDUCTASE 3"/>
    <property type="match status" value="1"/>
</dbReference>
<dbReference type="Pfam" id="PF14748">
    <property type="entry name" value="P5CR_dimer"/>
    <property type="match status" value="1"/>
</dbReference>
<dbReference type="PANTHER" id="PTHR11645">
    <property type="entry name" value="PYRROLINE-5-CARBOXYLATE REDUCTASE"/>
    <property type="match status" value="1"/>
</dbReference>
<organism evidence="4 5">
    <name type="scientific">Alsobacter metallidurans</name>
    <dbReference type="NCBI Taxonomy" id="340221"/>
    <lineage>
        <taxon>Bacteria</taxon>
        <taxon>Pseudomonadati</taxon>
        <taxon>Pseudomonadota</taxon>
        <taxon>Alphaproteobacteria</taxon>
        <taxon>Hyphomicrobiales</taxon>
        <taxon>Alsobacteraceae</taxon>
        <taxon>Alsobacter</taxon>
    </lineage>
</organism>
<proteinExistence type="inferred from homology"/>
<dbReference type="Proteomes" id="UP000603912">
    <property type="component" value="Unassembled WGS sequence"/>
</dbReference>
<evidence type="ECO:0000259" key="2">
    <source>
        <dbReference type="Pfam" id="PF03807"/>
    </source>
</evidence>
<reference evidence="4" key="2">
    <citation type="submission" date="2020-09" db="EMBL/GenBank/DDBJ databases">
        <authorList>
            <person name="Sun Q."/>
            <person name="Zhou Y."/>
        </authorList>
    </citation>
    <scope>NUCLEOTIDE SEQUENCE</scope>
    <source>
        <strain evidence="4">CGMCC 1.12214</strain>
    </source>
</reference>
<dbReference type="InterPro" id="IPR000304">
    <property type="entry name" value="Pyrroline-COOH_reductase"/>
</dbReference>
<reference evidence="4" key="1">
    <citation type="journal article" date="2014" name="Int. J. Syst. Evol. Microbiol.">
        <title>Complete genome sequence of Corynebacterium casei LMG S-19264T (=DSM 44701T), isolated from a smear-ripened cheese.</title>
        <authorList>
            <consortium name="US DOE Joint Genome Institute (JGI-PGF)"/>
            <person name="Walter F."/>
            <person name="Albersmeier A."/>
            <person name="Kalinowski J."/>
            <person name="Ruckert C."/>
        </authorList>
    </citation>
    <scope>NUCLEOTIDE SEQUENCE</scope>
    <source>
        <strain evidence="4">CGMCC 1.12214</strain>
    </source>
</reference>
<dbReference type="GO" id="GO:0004735">
    <property type="term" value="F:pyrroline-5-carboxylate reductase activity"/>
    <property type="evidence" value="ECO:0007669"/>
    <property type="project" value="InterPro"/>
</dbReference>
<feature type="domain" description="Pyrroline-5-carboxylate reductase dimerisation" evidence="3">
    <location>
        <begin position="170"/>
        <end position="270"/>
    </location>
</feature>
<dbReference type="InterPro" id="IPR029036">
    <property type="entry name" value="P5CR_dimer"/>
</dbReference>
<dbReference type="Pfam" id="PF03807">
    <property type="entry name" value="F420_oxidored"/>
    <property type="match status" value="1"/>
</dbReference>
<dbReference type="PIRSF" id="PIRSF000193">
    <property type="entry name" value="Pyrrol-5-carb_rd"/>
    <property type="match status" value="1"/>
</dbReference>
<evidence type="ECO:0000313" key="5">
    <source>
        <dbReference type="Proteomes" id="UP000603912"/>
    </source>
</evidence>
<dbReference type="Gene3D" id="3.40.50.720">
    <property type="entry name" value="NAD(P)-binding Rossmann-like Domain"/>
    <property type="match status" value="1"/>
</dbReference>
<name>A0A917MH99_9HYPH</name>
<keyword evidence="5" id="KW-1185">Reference proteome</keyword>
<comment type="caution">
    <text evidence="4">The sequence shown here is derived from an EMBL/GenBank/DDBJ whole genome shotgun (WGS) entry which is preliminary data.</text>
</comment>
<dbReference type="SUPFAM" id="SSF48179">
    <property type="entry name" value="6-phosphogluconate dehydrogenase C-terminal domain-like"/>
    <property type="match status" value="1"/>
</dbReference>
<dbReference type="InterPro" id="IPR036291">
    <property type="entry name" value="NAD(P)-bd_dom_sf"/>
</dbReference>
<dbReference type="SUPFAM" id="SSF51735">
    <property type="entry name" value="NAD(P)-binding Rossmann-fold domains"/>
    <property type="match status" value="1"/>
</dbReference>